<dbReference type="Gene3D" id="2.40.50.140">
    <property type="entry name" value="Nucleic acid-binding proteins"/>
    <property type="match status" value="2"/>
</dbReference>
<keyword evidence="5 6" id="KW-0238">DNA-binding</keyword>
<comment type="similarity">
    <text evidence="1">Belongs to the replication factor A protein 1 family.</text>
</comment>
<dbReference type="InterPro" id="IPR012340">
    <property type="entry name" value="NA-bd_OB-fold"/>
</dbReference>
<dbReference type="SUPFAM" id="SSF50249">
    <property type="entry name" value="Nucleic acid-binding proteins"/>
    <property type="match status" value="2"/>
</dbReference>
<sequence>MENWKEWIDDEGRSFVQFLKENNEKIECVACSKSIADKCDFNINSAYVHTRSIQHGFNMFLMINSKMEVIDLTNCDDRENWPRKPEQQTNNIEIIRQNDNSLKVIGVVPIKYETPIVDLKYIKNCDVESPRKSMTLDNYMKEVDSPFKRMQVERNDDQMPSKKKRKTSQLTLQRWVKNNFDSAQDTKCQEQLQSVTQESSSLSEGVTKINEVRPAKRGISQIIRARVIIKSDIHPFYNFLGPTTMFTVDLIDESGEIRLSAFGANVNKLYDLIEVGRIYLFSKFKVKASDQSKTPVISKYNLTCTDETNIRPCVLTALEIPKLQFHFQPISAVQQMKKDDVIDVLAIIEKIGEIREKRLSGGTPVRCRGIWIIDQSNAKIKMPDQIF</sequence>
<comment type="caution">
    <text evidence="6">The sequence shown here is derived from an EMBL/GenBank/DDBJ whole genome shotgun (WGS) entry which is preliminary data.</text>
</comment>
<gene>
    <name evidence="6" type="primary">rpa1</name>
    <name evidence="6" type="ORF">Bhyg_01580</name>
</gene>
<keyword evidence="4" id="KW-0862">Zinc</keyword>
<evidence type="ECO:0000313" key="6">
    <source>
        <dbReference type="EMBL" id="KAJ6646369.1"/>
    </source>
</evidence>
<evidence type="ECO:0000256" key="4">
    <source>
        <dbReference type="ARBA" id="ARBA00022833"/>
    </source>
</evidence>
<dbReference type="GO" id="GO:0008270">
    <property type="term" value="F:zinc ion binding"/>
    <property type="evidence" value="ECO:0007669"/>
    <property type="project" value="UniProtKB-KW"/>
</dbReference>
<keyword evidence="3" id="KW-0863">Zinc-finger</keyword>
<dbReference type="GO" id="GO:0003677">
    <property type="term" value="F:DNA binding"/>
    <property type="evidence" value="ECO:0007669"/>
    <property type="project" value="UniProtKB-KW"/>
</dbReference>
<evidence type="ECO:0000313" key="7">
    <source>
        <dbReference type="Proteomes" id="UP001151699"/>
    </source>
</evidence>
<dbReference type="EMBL" id="WJQU01000001">
    <property type="protein sequence ID" value="KAJ6646369.1"/>
    <property type="molecule type" value="Genomic_DNA"/>
</dbReference>
<evidence type="ECO:0000256" key="1">
    <source>
        <dbReference type="ARBA" id="ARBA00005690"/>
    </source>
</evidence>
<evidence type="ECO:0000256" key="3">
    <source>
        <dbReference type="ARBA" id="ARBA00022771"/>
    </source>
</evidence>
<dbReference type="PANTHER" id="PTHR47165">
    <property type="entry name" value="OS03G0429900 PROTEIN"/>
    <property type="match status" value="1"/>
</dbReference>
<accession>A0A9Q0NBI5</accession>
<protein>
    <submittedName>
        <fullName evidence="6">Replication protein A 70 kDa DNA-binding subunit</fullName>
    </submittedName>
</protein>
<evidence type="ECO:0000256" key="2">
    <source>
        <dbReference type="ARBA" id="ARBA00022723"/>
    </source>
</evidence>
<dbReference type="Proteomes" id="UP001151699">
    <property type="component" value="Chromosome A"/>
</dbReference>
<organism evidence="6 7">
    <name type="scientific">Pseudolycoriella hygida</name>
    <dbReference type="NCBI Taxonomy" id="35572"/>
    <lineage>
        <taxon>Eukaryota</taxon>
        <taxon>Metazoa</taxon>
        <taxon>Ecdysozoa</taxon>
        <taxon>Arthropoda</taxon>
        <taxon>Hexapoda</taxon>
        <taxon>Insecta</taxon>
        <taxon>Pterygota</taxon>
        <taxon>Neoptera</taxon>
        <taxon>Endopterygota</taxon>
        <taxon>Diptera</taxon>
        <taxon>Nematocera</taxon>
        <taxon>Sciaroidea</taxon>
        <taxon>Sciaridae</taxon>
        <taxon>Pseudolycoriella</taxon>
    </lineage>
</organism>
<reference evidence="6" key="1">
    <citation type="submission" date="2022-07" db="EMBL/GenBank/DDBJ databases">
        <authorList>
            <person name="Trinca V."/>
            <person name="Uliana J.V.C."/>
            <person name="Torres T.T."/>
            <person name="Ward R.J."/>
            <person name="Monesi N."/>
        </authorList>
    </citation>
    <scope>NUCLEOTIDE SEQUENCE</scope>
    <source>
        <strain evidence="6">HSMRA1968</strain>
        <tissue evidence="6">Whole embryos</tissue>
    </source>
</reference>
<evidence type="ECO:0000256" key="5">
    <source>
        <dbReference type="ARBA" id="ARBA00023125"/>
    </source>
</evidence>
<dbReference type="OrthoDB" id="1751331at2759"/>
<proteinExistence type="inferred from homology"/>
<keyword evidence="7" id="KW-1185">Reference proteome</keyword>
<dbReference type="AlphaFoldDB" id="A0A9Q0NBI5"/>
<dbReference type="FunFam" id="2.40.50.140:FF:000041">
    <property type="entry name" value="Replication protein A subunit"/>
    <property type="match status" value="1"/>
</dbReference>
<keyword evidence="2" id="KW-0479">Metal-binding</keyword>
<name>A0A9Q0NBI5_9DIPT</name>
<dbReference type="PANTHER" id="PTHR47165:SF4">
    <property type="entry name" value="OS03G0429900 PROTEIN"/>
    <property type="match status" value="1"/>
</dbReference>